<proteinExistence type="inferred from homology"/>
<keyword evidence="2" id="KW-0805">Transcription regulation</keyword>
<evidence type="ECO:0000256" key="4">
    <source>
        <dbReference type="ARBA" id="ARBA00023163"/>
    </source>
</evidence>
<evidence type="ECO:0000259" key="5">
    <source>
        <dbReference type="PROSITE" id="PS50931"/>
    </source>
</evidence>
<gene>
    <name evidence="6" type="ORF">GCM10022394_08450</name>
</gene>
<dbReference type="PANTHER" id="PTHR30537">
    <property type="entry name" value="HTH-TYPE TRANSCRIPTIONAL REGULATOR"/>
    <property type="match status" value="1"/>
</dbReference>
<dbReference type="PROSITE" id="PS50931">
    <property type="entry name" value="HTH_LYSR"/>
    <property type="match status" value="1"/>
</dbReference>
<dbReference type="EMBL" id="BAABCX010000001">
    <property type="protein sequence ID" value="GAA3531456.1"/>
    <property type="molecule type" value="Genomic_DNA"/>
</dbReference>
<feature type="domain" description="HTH lysR-type" evidence="5">
    <location>
        <begin position="1"/>
        <end position="59"/>
    </location>
</feature>
<comment type="similarity">
    <text evidence="1">Belongs to the LysR transcriptional regulatory family.</text>
</comment>
<dbReference type="RefSeq" id="WP_344955070.1">
    <property type="nucleotide sequence ID" value="NZ_BAABCX010000001.1"/>
</dbReference>
<dbReference type="PANTHER" id="PTHR30537:SF5">
    <property type="entry name" value="HTH-TYPE TRANSCRIPTIONAL ACTIVATOR TTDR-RELATED"/>
    <property type="match status" value="1"/>
</dbReference>
<protein>
    <submittedName>
        <fullName evidence="6">LysR family transcriptional regulator</fullName>
    </submittedName>
</protein>
<evidence type="ECO:0000313" key="7">
    <source>
        <dbReference type="Proteomes" id="UP001500795"/>
    </source>
</evidence>
<comment type="caution">
    <text evidence="6">The sequence shown here is derived from an EMBL/GenBank/DDBJ whole genome shotgun (WGS) entry which is preliminary data.</text>
</comment>
<accession>A0ABP6VCV4</accession>
<dbReference type="SUPFAM" id="SSF46785">
    <property type="entry name" value="Winged helix' DNA-binding domain"/>
    <property type="match status" value="1"/>
</dbReference>
<keyword evidence="3" id="KW-0238">DNA-binding</keyword>
<sequence length="302" mass="33958">MDQLSAIRAFCKVVEQQSFTKAAKQLDMSVAMVSKLVNILEKNLDARLLMRTTRRVNVTEAGHLYYEKCHAILAELEQADALISQHSQQPSGRIKISVPMDFGTLKIAPLLTDFLTRYPDIHLDLEYGDRLVALVEEEFDLALRISTLADSSLIARNLCPITMVACASPDYLERRGAPDHPTQLADHSCLTYALTDPEWLFTQGKQAYRVRPNSTMRANNGRALALAASQGLGIIMQPHFIVDDYLAQGSLVPLLEDYSLPSFNLYLVYPHRHFLPNRVKCFVDYMEACFKKQKKAGDPPAD</sequence>
<evidence type="ECO:0000313" key="6">
    <source>
        <dbReference type="EMBL" id="GAA3531456.1"/>
    </source>
</evidence>
<dbReference type="Gene3D" id="3.40.190.290">
    <property type="match status" value="1"/>
</dbReference>
<dbReference type="Gene3D" id="1.10.10.10">
    <property type="entry name" value="Winged helix-like DNA-binding domain superfamily/Winged helix DNA-binding domain"/>
    <property type="match status" value="1"/>
</dbReference>
<dbReference type="CDD" id="cd08422">
    <property type="entry name" value="PBP2_CrgA_like"/>
    <property type="match status" value="1"/>
</dbReference>
<dbReference type="InterPro" id="IPR036388">
    <property type="entry name" value="WH-like_DNA-bd_sf"/>
</dbReference>
<reference evidence="7" key="1">
    <citation type="journal article" date="2019" name="Int. J. Syst. Evol. Microbiol.">
        <title>The Global Catalogue of Microorganisms (GCM) 10K type strain sequencing project: providing services to taxonomists for standard genome sequencing and annotation.</title>
        <authorList>
            <consortium name="The Broad Institute Genomics Platform"/>
            <consortium name="The Broad Institute Genome Sequencing Center for Infectious Disease"/>
            <person name="Wu L."/>
            <person name="Ma J."/>
        </authorList>
    </citation>
    <scope>NUCLEOTIDE SEQUENCE [LARGE SCALE GENOMIC DNA]</scope>
    <source>
        <strain evidence="7">JCM 17110</strain>
    </source>
</reference>
<dbReference type="InterPro" id="IPR036390">
    <property type="entry name" value="WH_DNA-bd_sf"/>
</dbReference>
<dbReference type="InterPro" id="IPR005119">
    <property type="entry name" value="LysR_subst-bd"/>
</dbReference>
<dbReference type="Pfam" id="PF00126">
    <property type="entry name" value="HTH_1"/>
    <property type="match status" value="1"/>
</dbReference>
<organism evidence="6 7">
    <name type="scientific">Zobellella aerophila</name>
    <dbReference type="NCBI Taxonomy" id="870480"/>
    <lineage>
        <taxon>Bacteria</taxon>
        <taxon>Pseudomonadati</taxon>
        <taxon>Pseudomonadota</taxon>
        <taxon>Gammaproteobacteria</taxon>
        <taxon>Aeromonadales</taxon>
        <taxon>Aeromonadaceae</taxon>
        <taxon>Zobellella</taxon>
    </lineage>
</organism>
<dbReference type="SUPFAM" id="SSF53850">
    <property type="entry name" value="Periplasmic binding protein-like II"/>
    <property type="match status" value="1"/>
</dbReference>
<dbReference type="InterPro" id="IPR000847">
    <property type="entry name" value="LysR_HTH_N"/>
</dbReference>
<dbReference type="Proteomes" id="UP001500795">
    <property type="component" value="Unassembled WGS sequence"/>
</dbReference>
<evidence type="ECO:0000256" key="3">
    <source>
        <dbReference type="ARBA" id="ARBA00023125"/>
    </source>
</evidence>
<dbReference type="Pfam" id="PF03466">
    <property type="entry name" value="LysR_substrate"/>
    <property type="match status" value="1"/>
</dbReference>
<evidence type="ECO:0000256" key="2">
    <source>
        <dbReference type="ARBA" id="ARBA00023015"/>
    </source>
</evidence>
<dbReference type="InterPro" id="IPR058163">
    <property type="entry name" value="LysR-type_TF_proteobact-type"/>
</dbReference>
<keyword evidence="4" id="KW-0804">Transcription</keyword>
<keyword evidence="7" id="KW-1185">Reference proteome</keyword>
<name>A0ABP6VCV4_9GAMM</name>
<evidence type="ECO:0000256" key="1">
    <source>
        <dbReference type="ARBA" id="ARBA00009437"/>
    </source>
</evidence>